<keyword evidence="3" id="KW-1185">Reference proteome</keyword>
<reference evidence="2 3" key="1">
    <citation type="submission" date="2019-04" db="EMBL/GenBank/DDBJ databases">
        <title>Friends and foes A comparative genomics study of 23 Aspergillus species from section Flavi.</title>
        <authorList>
            <consortium name="DOE Joint Genome Institute"/>
            <person name="Kjaerbolling I."/>
            <person name="Vesth T."/>
            <person name="Frisvad J.C."/>
            <person name="Nybo J.L."/>
            <person name="Theobald S."/>
            <person name="Kildgaard S."/>
            <person name="Isbrandt T."/>
            <person name="Kuo A."/>
            <person name="Sato A."/>
            <person name="Lyhne E.K."/>
            <person name="Kogle M.E."/>
            <person name="Wiebenga A."/>
            <person name="Kun R.S."/>
            <person name="Lubbers R.J."/>
            <person name="Makela M.R."/>
            <person name="Barry K."/>
            <person name="Chovatia M."/>
            <person name="Clum A."/>
            <person name="Daum C."/>
            <person name="Haridas S."/>
            <person name="He G."/>
            <person name="LaButti K."/>
            <person name="Lipzen A."/>
            <person name="Mondo S."/>
            <person name="Riley R."/>
            <person name="Salamov A."/>
            <person name="Simmons B.A."/>
            <person name="Magnuson J.K."/>
            <person name="Henrissat B."/>
            <person name="Mortensen U.H."/>
            <person name="Larsen T.O."/>
            <person name="Devries R.P."/>
            <person name="Grigoriev I.V."/>
            <person name="Machida M."/>
            <person name="Baker S.E."/>
            <person name="Andersen M.R."/>
        </authorList>
    </citation>
    <scope>NUCLEOTIDE SEQUENCE [LARGE SCALE GENOMIC DNA]</scope>
    <source>
        <strain evidence="2 3">CBS 117626</strain>
    </source>
</reference>
<protein>
    <submittedName>
        <fullName evidence="2">Uncharacterized protein</fullName>
    </submittedName>
</protein>
<evidence type="ECO:0000313" key="2">
    <source>
        <dbReference type="EMBL" id="KAE8159541.1"/>
    </source>
</evidence>
<evidence type="ECO:0000256" key="1">
    <source>
        <dbReference type="SAM" id="MobiDB-lite"/>
    </source>
</evidence>
<proteinExistence type="predicted"/>
<feature type="compositionally biased region" description="Basic and acidic residues" evidence="1">
    <location>
        <begin position="27"/>
        <end position="38"/>
    </location>
</feature>
<feature type="region of interest" description="Disordered" evidence="1">
    <location>
        <begin position="1"/>
        <end position="110"/>
    </location>
</feature>
<evidence type="ECO:0000313" key="3">
    <source>
        <dbReference type="Proteomes" id="UP000326950"/>
    </source>
</evidence>
<dbReference type="EMBL" id="ML738673">
    <property type="protein sequence ID" value="KAE8159541.1"/>
    <property type="molecule type" value="Genomic_DNA"/>
</dbReference>
<dbReference type="Proteomes" id="UP000326950">
    <property type="component" value="Unassembled WGS sequence"/>
</dbReference>
<accession>A0A5N6UN70</accession>
<dbReference type="OrthoDB" id="4447675at2759"/>
<sequence>MDLVTKWGHLSKEHKERNRRKSTSSTEENKGGEDHNDQRAFNWLLGNFGRSHNDHPDRRSSGAGNMARDIDEWRRNQNLKKPQEEVPDLRPQEGISDMQSQEGVSDLRRQ</sequence>
<name>A0A5N6UN70_ASPTM</name>
<gene>
    <name evidence="2" type="ORF">BDV40DRAFT_303198</name>
</gene>
<feature type="compositionally biased region" description="Basic and acidic residues" evidence="1">
    <location>
        <begin position="68"/>
        <end position="91"/>
    </location>
</feature>
<dbReference type="AlphaFoldDB" id="A0A5N6UN70"/>
<organism evidence="2 3">
    <name type="scientific">Aspergillus tamarii</name>
    <dbReference type="NCBI Taxonomy" id="41984"/>
    <lineage>
        <taxon>Eukaryota</taxon>
        <taxon>Fungi</taxon>
        <taxon>Dikarya</taxon>
        <taxon>Ascomycota</taxon>
        <taxon>Pezizomycotina</taxon>
        <taxon>Eurotiomycetes</taxon>
        <taxon>Eurotiomycetidae</taxon>
        <taxon>Eurotiales</taxon>
        <taxon>Aspergillaceae</taxon>
        <taxon>Aspergillus</taxon>
        <taxon>Aspergillus subgen. Circumdati</taxon>
    </lineage>
</organism>
<feature type="compositionally biased region" description="Basic and acidic residues" evidence="1">
    <location>
        <begin position="51"/>
        <end position="60"/>
    </location>
</feature>